<dbReference type="PANTHER" id="PTHR46470:SF4">
    <property type="entry name" value="5-AMINO-6-(5-PHOSPHO-D-RIBITYLAMINO)URACIL PHOSPHATASE YIGB"/>
    <property type="match status" value="1"/>
</dbReference>
<sequence length="239" mass="27095">MPTANTPTTIKVISFDLDDTLWPLADTLAKAEEAYYQWLCERCPEVAEHTIESLRQQRREYLLDHPQHQHQISQLRVEATQQLLHGYGYDDAKAISEEGFKHFIQWRNAVTPYPDTKTVLAQLSETYRLIAITNGNVDLQQTELAGYFDFCLSAEQLNASKPMPEPFQIARHRCAVNDNEIAHVGDHIEHDIKGASNQGWRTIWLDHGHCEQGDIQPDAIINDIAQLPAAISALNNTAI</sequence>
<organism evidence="4 5">
    <name type="scientific">Sinobacterium caligoides</name>
    <dbReference type="NCBI Taxonomy" id="933926"/>
    <lineage>
        <taxon>Bacteria</taxon>
        <taxon>Pseudomonadati</taxon>
        <taxon>Pseudomonadota</taxon>
        <taxon>Gammaproteobacteria</taxon>
        <taxon>Cellvibrionales</taxon>
        <taxon>Spongiibacteraceae</taxon>
        <taxon>Sinobacterium</taxon>
    </lineage>
</organism>
<dbReference type="SFLD" id="SFLDS00003">
    <property type="entry name" value="Haloacid_Dehalogenase"/>
    <property type="match status" value="1"/>
</dbReference>
<dbReference type="NCBIfam" id="TIGR01549">
    <property type="entry name" value="HAD-SF-IA-v1"/>
    <property type="match status" value="1"/>
</dbReference>
<dbReference type="InterPro" id="IPR036412">
    <property type="entry name" value="HAD-like_sf"/>
</dbReference>
<reference evidence="4 5" key="1">
    <citation type="submission" date="2018-11" db="EMBL/GenBank/DDBJ databases">
        <title>Genomic Encyclopedia of Type Strains, Phase IV (KMG-IV): sequencing the most valuable type-strain genomes for metagenomic binning, comparative biology and taxonomic classification.</title>
        <authorList>
            <person name="Goeker M."/>
        </authorList>
    </citation>
    <scope>NUCLEOTIDE SEQUENCE [LARGE SCALE GENOMIC DNA]</scope>
    <source>
        <strain evidence="4 5">DSM 100316</strain>
    </source>
</reference>
<name>A0A3N2DQ90_9GAMM</name>
<evidence type="ECO:0000256" key="2">
    <source>
        <dbReference type="ARBA" id="ARBA00022801"/>
    </source>
</evidence>
<dbReference type="EMBL" id="RKHR01000004">
    <property type="protein sequence ID" value="ROS02004.1"/>
    <property type="molecule type" value="Genomic_DNA"/>
</dbReference>
<evidence type="ECO:0000313" key="5">
    <source>
        <dbReference type="Proteomes" id="UP000275394"/>
    </source>
</evidence>
<keyword evidence="2 4" id="KW-0378">Hydrolase</keyword>
<dbReference type="Proteomes" id="UP000275394">
    <property type="component" value="Unassembled WGS sequence"/>
</dbReference>
<dbReference type="InterPro" id="IPR051400">
    <property type="entry name" value="HAD-like_hydrolase"/>
</dbReference>
<dbReference type="Gene3D" id="3.40.50.1000">
    <property type="entry name" value="HAD superfamily/HAD-like"/>
    <property type="match status" value="1"/>
</dbReference>
<dbReference type="GO" id="GO:0016787">
    <property type="term" value="F:hydrolase activity"/>
    <property type="evidence" value="ECO:0007669"/>
    <property type="project" value="UniProtKB-KW"/>
</dbReference>
<dbReference type="Gene3D" id="1.20.120.1600">
    <property type="match status" value="1"/>
</dbReference>
<evidence type="ECO:0000313" key="4">
    <source>
        <dbReference type="EMBL" id="ROS02004.1"/>
    </source>
</evidence>
<keyword evidence="3" id="KW-0460">Magnesium</keyword>
<protein>
    <submittedName>
        <fullName evidence="4">Putative hydrolase of the HAD superfamily</fullName>
    </submittedName>
</protein>
<dbReference type="PANTHER" id="PTHR46470">
    <property type="entry name" value="N-ACYLNEURAMINATE-9-PHOSPHATASE"/>
    <property type="match status" value="1"/>
</dbReference>
<dbReference type="RefSeq" id="WP_123712745.1">
    <property type="nucleotide sequence ID" value="NZ_RKHR01000004.1"/>
</dbReference>
<dbReference type="OrthoDB" id="367448at2"/>
<proteinExistence type="predicted"/>
<gene>
    <name evidence="4" type="ORF">EDC56_2453</name>
</gene>
<keyword evidence="5" id="KW-1185">Reference proteome</keyword>
<comment type="caution">
    <text evidence="4">The sequence shown here is derived from an EMBL/GenBank/DDBJ whole genome shotgun (WGS) entry which is preliminary data.</text>
</comment>
<accession>A0A3N2DQ90</accession>
<dbReference type="SUPFAM" id="SSF56784">
    <property type="entry name" value="HAD-like"/>
    <property type="match status" value="1"/>
</dbReference>
<evidence type="ECO:0000256" key="3">
    <source>
        <dbReference type="ARBA" id="ARBA00022842"/>
    </source>
</evidence>
<dbReference type="SFLD" id="SFLDG01129">
    <property type="entry name" value="C1.5:_HAD__Beta-PGM__Phosphata"/>
    <property type="match status" value="1"/>
</dbReference>
<dbReference type="GO" id="GO:0009231">
    <property type="term" value="P:riboflavin biosynthetic process"/>
    <property type="evidence" value="ECO:0007669"/>
    <property type="project" value="TreeGrafter"/>
</dbReference>
<dbReference type="AlphaFoldDB" id="A0A3N2DQ90"/>
<dbReference type="PRINTS" id="PR00413">
    <property type="entry name" value="HADHALOGNASE"/>
</dbReference>
<dbReference type="Pfam" id="PF00702">
    <property type="entry name" value="Hydrolase"/>
    <property type="match status" value="1"/>
</dbReference>
<evidence type="ECO:0000256" key="1">
    <source>
        <dbReference type="ARBA" id="ARBA00001946"/>
    </source>
</evidence>
<comment type="cofactor">
    <cofactor evidence="1">
        <name>Mg(2+)</name>
        <dbReference type="ChEBI" id="CHEBI:18420"/>
    </cofactor>
</comment>
<dbReference type="InterPro" id="IPR023214">
    <property type="entry name" value="HAD_sf"/>
</dbReference>
<dbReference type="InterPro" id="IPR006439">
    <property type="entry name" value="HAD-SF_hydro_IA"/>
</dbReference>